<feature type="compositionally biased region" description="Acidic residues" evidence="1">
    <location>
        <begin position="1"/>
        <end position="14"/>
    </location>
</feature>
<protein>
    <submittedName>
        <fullName evidence="2">Uncharacterized protein</fullName>
    </submittedName>
</protein>
<dbReference type="AlphaFoldDB" id="A0A0K8T1J6"/>
<dbReference type="EMBL" id="GBRD01006409">
    <property type="protein sequence ID" value="JAG59412.1"/>
    <property type="molecule type" value="Transcribed_RNA"/>
</dbReference>
<name>A0A0K8T1J6_LYGHE</name>
<evidence type="ECO:0000256" key="1">
    <source>
        <dbReference type="SAM" id="MobiDB-lite"/>
    </source>
</evidence>
<feature type="compositionally biased region" description="Basic and acidic residues" evidence="1">
    <location>
        <begin position="48"/>
        <end position="63"/>
    </location>
</feature>
<feature type="non-terminal residue" evidence="2">
    <location>
        <position position="112"/>
    </location>
</feature>
<feature type="region of interest" description="Disordered" evidence="1">
    <location>
        <begin position="1"/>
        <end position="88"/>
    </location>
</feature>
<accession>A0A0K8T1J6</accession>
<reference evidence="2" key="1">
    <citation type="submission" date="2014-09" db="EMBL/GenBank/DDBJ databases">
        <authorList>
            <person name="Magalhaes I.L.F."/>
            <person name="Oliveira U."/>
            <person name="Santos F.R."/>
            <person name="Vidigal T.H.D.A."/>
            <person name="Brescovit A.D."/>
            <person name="Santos A.J."/>
        </authorList>
    </citation>
    <scope>NUCLEOTIDE SEQUENCE</scope>
</reference>
<evidence type="ECO:0000313" key="2">
    <source>
        <dbReference type="EMBL" id="JAG59412.1"/>
    </source>
</evidence>
<organism evidence="2">
    <name type="scientific">Lygus hesperus</name>
    <name type="common">Western plant bug</name>
    <dbReference type="NCBI Taxonomy" id="30085"/>
    <lineage>
        <taxon>Eukaryota</taxon>
        <taxon>Metazoa</taxon>
        <taxon>Ecdysozoa</taxon>
        <taxon>Arthropoda</taxon>
        <taxon>Hexapoda</taxon>
        <taxon>Insecta</taxon>
        <taxon>Pterygota</taxon>
        <taxon>Neoptera</taxon>
        <taxon>Paraneoptera</taxon>
        <taxon>Hemiptera</taxon>
        <taxon>Heteroptera</taxon>
        <taxon>Panheteroptera</taxon>
        <taxon>Cimicomorpha</taxon>
        <taxon>Miridae</taxon>
        <taxon>Mirini</taxon>
        <taxon>Lygus</taxon>
    </lineage>
</organism>
<proteinExistence type="predicted"/>
<sequence>EVEAQEESESEDSDDERHPPPTSGGKWLPGFRPTHRTTSILWKSAITPEHKPAETETRPEHPTAVRRPLAPPPSHTRGKWDSSERPWGPLRKPNAYWCGPCNRRLSSRIVYE</sequence>
<feature type="non-terminal residue" evidence="2">
    <location>
        <position position="1"/>
    </location>
</feature>